<gene>
    <name evidence="1" type="ORF">P7K49_032592</name>
</gene>
<name>A0ABQ9TYP8_SAGOE</name>
<dbReference type="Proteomes" id="UP001266305">
    <property type="component" value="Unassembled WGS sequence"/>
</dbReference>
<proteinExistence type="predicted"/>
<reference evidence="1 2" key="1">
    <citation type="submission" date="2023-05" db="EMBL/GenBank/DDBJ databases">
        <title>B98-5 Cell Line De Novo Hybrid Assembly: An Optical Mapping Approach.</title>
        <authorList>
            <person name="Kananen K."/>
            <person name="Auerbach J.A."/>
            <person name="Kautto E."/>
            <person name="Blachly J.S."/>
        </authorList>
    </citation>
    <scope>NUCLEOTIDE SEQUENCE [LARGE SCALE GENOMIC DNA]</scope>
    <source>
        <strain evidence="1">B95-8</strain>
        <tissue evidence="1">Cell line</tissue>
    </source>
</reference>
<dbReference type="EMBL" id="JASSZA010000018">
    <property type="protein sequence ID" value="KAK2089926.1"/>
    <property type="molecule type" value="Genomic_DNA"/>
</dbReference>
<comment type="caution">
    <text evidence="1">The sequence shown here is derived from an EMBL/GenBank/DDBJ whole genome shotgun (WGS) entry which is preliminary data.</text>
</comment>
<keyword evidence="2" id="KW-1185">Reference proteome</keyword>
<protein>
    <submittedName>
        <fullName evidence="1">Uncharacterized protein</fullName>
    </submittedName>
</protein>
<accession>A0ABQ9TYP8</accession>
<feature type="non-terminal residue" evidence="1">
    <location>
        <position position="54"/>
    </location>
</feature>
<sequence>MPLPSSQTVLSQRGEVCSAPPFWQQARGRIPALFTSSAGERTCVNRLPSQGSRT</sequence>
<organism evidence="1 2">
    <name type="scientific">Saguinus oedipus</name>
    <name type="common">Cotton-top tamarin</name>
    <name type="synonym">Oedipomidas oedipus</name>
    <dbReference type="NCBI Taxonomy" id="9490"/>
    <lineage>
        <taxon>Eukaryota</taxon>
        <taxon>Metazoa</taxon>
        <taxon>Chordata</taxon>
        <taxon>Craniata</taxon>
        <taxon>Vertebrata</taxon>
        <taxon>Euteleostomi</taxon>
        <taxon>Mammalia</taxon>
        <taxon>Eutheria</taxon>
        <taxon>Euarchontoglires</taxon>
        <taxon>Primates</taxon>
        <taxon>Haplorrhini</taxon>
        <taxon>Platyrrhini</taxon>
        <taxon>Cebidae</taxon>
        <taxon>Callitrichinae</taxon>
        <taxon>Saguinus</taxon>
    </lineage>
</organism>
<evidence type="ECO:0000313" key="1">
    <source>
        <dbReference type="EMBL" id="KAK2089926.1"/>
    </source>
</evidence>
<evidence type="ECO:0000313" key="2">
    <source>
        <dbReference type="Proteomes" id="UP001266305"/>
    </source>
</evidence>